<dbReference type="AlphaFoldDB" id="A0A0U4P3U1"/>
<reference evidence="1 2" key="1">
    <citation type="submission" date="2016-01" db="EMBL/GenBank/DDBJ databases">
        <title>Annotation of Pseudomonas oryzihabitans USDA-ARS-USMARC-56511.</title>
        <authorList>
            <person name="Harhay G.P."/>
            <person name="Harhay D.M."/>
            <person name="Smith T.P.L."/>
            <person name="Bono J.L."/>
            <person name="Heaton M.P."/>
            <person name="Clawson M.L."/>
            <person name="Chitko-Mckown C.G."/>
            <person name="Capik S.F."/>
            <person name="DeDonder K.D."/>
            <person name="Apley M.D."/>
            <person name="Lubbers B.V."/>
            <person name="White B.J."/>
            <person name="Larson R.L."/>
        </authorList>
    </citation>
    <scope>NUCLEOTIDE SEQUENCE [LARGE SCALE GENOMIC DNA]</scope>
    <source>
        <strain evidence="1 2">USDA-ARS-USMARC-56511</strain>
    </source>
</reference>
<evidence type="ECO:0000313" key="2">
    <source>
        <dbReference type="Proteomes" id="UP000064137"/>
    </source>
</evidence>
<dbReference type="Proteomes" id="UP000064137">
    <property type="component" value="Chromosome"/>
</dbReference>
<accession>A0A0U4P3U1</accession>
<organism evidence="1 2">
    <name type="scientific">Pseudomonas oryzihabitans</name>
    <dbReference type="NCBI Taxonomy" id="47885"/>
    <lineage>
        <taxon>Bacteria</taxon>
        <taxon>Pseudomonadati</taxon>
        <taxon>Pseudomonadota</taxon>
        <taxon>Gammaproteobacteria</taxon>
        <taxon>Pseudomonadales</taxon>
        <taxon>Pseudomonadaceae</taxon>
        <taxon>Pseudomonas</taxon>
    </lineage>
</organism>
<dbReference type="KEGG" id="por:APT59_15690"/>
<gene>
    <name evidence="1" type="ORF">APT59_15690</name>
</gene>
<proteinExistence type="predicted"/>
<evidence type="ECO:0000313" key="1">
    <source>
        <dbReference type="EMBL" id="ALZ85569.1"/>
    </source>
</evidence>
<dbReference type="RefSeq" id="WP_059315711.1">
    <property type="nucleotide sequence ID" value="NZ_CP013987.1"/>
</dbReference>
<protein>
    <recommendedName>
        <fullName evidence="3">Class I SAM-dependent methyltransferase</fullName>
    </recommendedName>
</protein>
<dbReference type="EMBL" id="CP013987">
    <property type="protein sequence ID" value="ALZ85569.1"/>
    <property type="molecule type" value="Genomic_DNA"/>
</dbReference>
<dbReference type="OrthoDB" id="6958374at2"/>
<name>A0A0U4P3U1_9PSED</name>
<evidence type="ECO:0008006" key="3">
    <source>
        <dbReference type="Google" id="ProtNLM"/>
    </source>
</evidence>
<sequence>MLPLPLRLTPLTQGRLACHPTILLGGPDQPTLLRYLEGWPKRWPHSRTLQIRFANQAEQLRLFGDDSFDFAVVQSPGQAGLEPLVRELTRVARQGVITRRR</sequence>